<dbReference type="EMBL" id="FQWD01000006">
    <property type="protein sequence ID" value="SHH11223.1"/>
    <property type="molecule type" value="Genomic_DNA"/>
</dbReference>
<evidence type="ECO:0000313" key="1">
    <source>
        <dbReference type="EMBL" id="SHH11223.1"/>
    </source>
</evidence>
<dbReference type="AlphaFoldDB" id="A0A1M5QCI3"/>
<organism evidence="1 2">
    <name type="scientific">Marisediminitalea aggregata</name>
    <dbReference type="NCBI Taxonomy" id="634436"/>
    <lineage>
        <taxon>Bacteria</taxon>
        <taxon>Pseudomonadati</taxon>
        <taxon>Pseudomonadota</taxon>
        <taxon>Gammaproteobacteria</taxon>
        <taxon>Alteromonadales</taxon>
        <taxon>Alteromonadaceae</taxon>
        <taxon>Marisediminitalea</taxon>
    </lineage>
</organism>
<gene>
    <name evidence="1" type="ORF">SAMN05216361_3817</name>
</gene>
<evidence type="ECO:0000313" key="2">
    <source>
        <dbReference type="Proteomes" id="UP000184520"/>
    </source>
</evidence>
<protein>
    <submittedName>
        <fullName evidence="1">Uncharacterized protein</fullName>
    </submittedName>
</protein>
<accession>A0A1M5QCI3</accession>
<proteinExistence type="predicted"/>
<dbReference type="Proteomes" id="UP000184520">
    <property type="component" value="Unassembled WGS sequence"/>
</dbReference>
<name>A0A1M5QCI3_9ALTE</name>
<reference evidence="2" key="1">
    <citation type="submission" date="2016-11" db="EMBL/GenBank/DDBJ databases">
        <authorList>
            <person name="Varghese N."/>
            <person name="Submissions S."/>
        </authorList>
    </citation>
    <scope>NUCLEOTIDE SEQUENCE [LARGE SCALE GENOMIC DNA]</scope>
    <source>
        <strain evidence="2">CGMCC 1.8995</strain>
    </source>
</reference>
<sequence length="91" mass="10616">MRTIAMYCDEYVDLVNELDRVGFAVFRDLSALSKGELIKFYEIQDCYEINRRDGSTYKTRSQTGKNRTAKVMFSREAGSSQYDVYVARMDK</sequence>
<keyword evidence="2" id="KW-1185">Reference proteome</keyword>
<dbReference type="RefSeq" id="WP_073324750.1">
    <property type="nucleotide sequence ID" value="NZ_FQWD01000006.1"/>
</dbReference>